<keyword evidence="2" id="KW-0812">Transmembrane</keyword>
<protein>
    <recommendedName>
        <fullName evidence="7">Transmembrane protein</fullName>
    </recommendedName>
</protein>
<dbReference type="AlphaFoldDB" id="A0A1A6BFV5"/>
<evidence type="ECO:0000313" key="6">
    <source>
        <dbReference type="Proteomes" id="UP000193928"/>
    </source>
</evidence>
<keyword evidence="2" id="KW-1133">Transmembrane helix</keyword>
<feature type="transmembrane region" description="Helical" evidence="2">
    <location>
        <begin position="61"/>
        <end position="90"/>
    </location>
</feature>
<evidence type="ECO:0000256" key="1">
    <source>
        <dbReference type="SAM" id="MobiDB-lite"/>
    </source>
</evidence>
<dbReference type="Proteomes" id="UP000093757">
    <property type="component" value="Unassembled WGS sequence"/>
</dbReference>
<evidence type="ECO:0000313" key="4">
    <source>
        <dbReference type="EMBL" id="ORV73541.1"/>
    </source>
</evidence>
<reference evidence="4 6" key="1">
    <citation type="submission" date="2016-01" db="EMBL/GenBank/DDBJ databases">
        <title>The new phylogeny of the genus Mycobacterium.</title>
        <authorList>
            <person name="Tarcisio F."/>
            <person name="Conor M."/>
            <person name="Antonella G."/>
            <person name="Elisabetta G."/>
            <person name="Giulia F.S."/>
            <person name="Sara T."/>
            <person name="Anna F."/>
            <person name="Clotilde B."/>
            <person name="Roberto B."/>
            <person name="Veronica D.S."/>
            <person name="Fabio R."/>
            <person name="Monica P."/>
            <person name="Olivier J."/>
            <person name="Enrico T."/>
            <person name="Nicola S."/>
        </authorList>
    </citation>
    <scope>NUCLEOTIDE SEQUENCE [LARGE SCALE GENOMIC DNA]</scope>
    <source>
        <strain evidence="4 6">DSM 44160</strain>
    </source>
</reference>
<feature type="compositionally biased region" description="Low complexity" evidence="1">
    <location>
        <begin position="96"/>
        <end position="110"/>
    </location>
</feature>
<keyword evidence="2" id="KW-0472">Membrane</keyword>
<organism evidence="3 5">
    <name type="scientific">Mycobacterium gordonae</name>
    <dbReference type="NCBI Taxonomy" id="1778"/>
    <lineage>
        <taxon>Bacteria</taxon>
        <taxon>Bacillati</taxon>
        <taxon>Actinomycetota</taxon>
        <taxon>Actinomycetes</taxon>
        <taxon>Mycobacteriales</taxon>
        <taxon>Mycobacteriaceae</taxon>
        <taxon>Mycobacterium</taxon>
    </lineage>
</organism>
<accession>A0A1A6BFV5</accession>
<dbReference type="Proteomes" id="UP000193928">
    <property type="component" value="Unassembled WGS sequence"/>
</dbReference>
<dbReference type="RefSeq" id="WP_065134623.1">
    <property type="nucleotide sequence ID" value="NZ_JACKSU010000015.1"/>
</dbReference>
<dbReference type="EMBL" id="LQOY01000200">
    <property type="protein sequence ID" value="ORV73541.1"/>
    <property type="molecule type" value="Genomic_DNA"/>
</dbReference>
<reference evidence="3 5" key="2">
    <citation type="submission" date="2016-06" db="EMBL/GenBank/DDBJ databases">
        <authorList>
            <person name="Kjaerup R.B."/>
            <person name="Dalgaard T.S."/>
            <person name="Juul-Madsen H.R."/>
        </authorList>
    </citation>
    <scope>NUCLEOTIDE SEQUENCE [LARGE SCALE GENOMIC DNA]</scope>
    <source>
        <strain evidence="3 5">1245752.6</strain>
    </source>
</reference>
<comment type="caution">
    <text evidence="3">The sequence shown here is derived from an EMBL/GenBank/DDBJ whole genome shotgun (WGS) entry which is preliminary data.</text>
</comment>
<gene>
    <name evidence="3" type="ORF">A9W98_21835</name>
    <name evidence="4" type="ORF">AWC08_02005</name>
</gene>
<keyword evidence="6" id="KW-1185">Reference proteome</keyword>
<evidence type="ECO:0008006" key="7">
    <source>
        <dbReference type="Google" id="ProtNLM"/>
    </source>
</evidence>
<evidence type="ECO:0000313" key="5">
    <source>
        <dbReference type="Proteomes" id="UP000093757"/>
    </source>
</evidence>
<evidence type="ECO:0000256" key="2">
    <source>
        <dbReference type="SAM" id="Phobius"/>
    </source>
</evidence>
<name>A0A1A6BFV5_MYCGO</name>
<dbReference type="EMBL" id="MAEM01000318">
    <property type="protein sequence ID" value="OBS01104.1"/>
    <property type="molecule type" value="Genomic_DNA"/>
</dbReference>
<evidence type="ECO:0000313" key="3">
    <source>
        <dbReference type="EMBL" id="OBS01104.1"/>
    </source>
</evidence>
<feature type="region of interest" description="Disordered" evidence="1">
    <location>
        <begin position="96"/>
        <end position="146"/>
    </location>
</feature>
<sequence>MGVVDRAVRSMGRTVSRAATATTSAAGAVGGAAVNGIVGGVKGAAEGIQQGLGTGSKSTPAAALAIGAIGAAGLVEWPILLAVGGGALLLRRLSQAPEPPVQAVQPAKAKLAPVPDEPPAKKAPAKAAAKKTAGRRAGAGDLRSTN</sequence>
<proteinExistence type="predicted"/>